<dbReference type="AlphaFoldDB" id="A0AA48GSR5"/>
<feature type="active site" evidence="8">
    <location>
        <position position="58"/>
    </location>
</feature>
<evidence type="ECO:0000256" key="4">
    <source>
        <dbReference type="ARBA" id="ARBA00022556"/>
    </source>
</evidence>
<dbReference type="RefSeq" id="WP_243334025.1">
    <property type="nucleotide sequence ID" value="NZ_AP027081.1"/>
</dbReference>
<dbReference type="EC" id="4.2.1.59" evidence="8"/>
<organism evidence="9 10">
    <name type="scientific">Mesoterricola sediminis</name>
    <dbReference type="NCBI Taxonomy" id="2927980"/>
    <lineage>
        <taxon>Bacteria</taxon>
        <taxon>Pseudomonadati</taxon>
        <taxon>Acidobacteriota</taxon>
        <taxon>Holophagae</taxon>
        <taxon>Holophagales</taxon>
        <taxon>Holophagaceae</taxon>
        <taxon>Mesoterricola</taxon>
    </lineage>
</organism>
<evidence type="ECO:0000256" key="2">
    <source>
        <dbReference type="ARBA" id="ARBA00022490"/>
    </source>
</evidence>
<dbReference type="GO" id="GO:0016020">
    <property type="term" value="C:membrane"/>
    <property type="evidence" value="ECO:0007669"/>
    <property type="project" value="GOC"/>
</dbReference>
<sequence>MSETPERKPRTLDVLAIQDLLPHRYPILLVDRILDYEPGAWIRGVKNITMGELIFQGHFPKNPVFPGVLIVEAMAQTGGCLVLTTVPNRHDKLIYFMAIDNVKFRKPVVPGDQMIMDVKVMTLKGKIAKLRGEAFVDGQKVAEAEFMSMLVDAPQSEAQ</sequence>
<evidence type="ECO:0000256" key="5">
    <source>
        <dbReference type="ARBA" id="ARBA00023098"/>
    </source>
</evidence>
<keyword evidence="2 8" id="KW-0963">Cytoplasm</keyword>
<evidence type="ECO:0000313" key="10">
    <source>
        <dbReference type="Proteomes" id="UP001228113"/>
    </source>
</evidence>
<dbReference type="FunFam" id="3.10.129.10:FF:000001">
    <property type="entry name" value="3-hydroxyacyl-[acyl-carrier-protein] dehydratase FabZ"/>
    <property type="match status" value="1"/>
</dbReference>
<accession>A0AA48GSR5</accession>
<protein>
    <recommendedName>
        <fullName evidence="8">3-hydroxyacyl-[acyl-carrier-protein] dehydratase FabZ</fullName>
        <ecNumber evidence="8">4.2.1.59</ecNumber>
    </recommendedName>
    <alternativeName>
        <fullName evidence="8">(3R)-hydroxymyristoyl-[acyl-carrier-protein] dehydratase</fullName>
        <shortName evidence="8">(3R)-hydroxymyristoyl-ACP dehydrase</shortName>
    </alternativeName>
    <alternativeName>
        <fullName evidence="8">Beta-hydroxyacyl-ACP dehydratase</fullName>
    </alternativeName>
</protein>
<dbReference type="PANTHER" id="PTHR30272:SF1">
    <property type="entry name" value="3-HYDROXYACYL-[ACYL-CARRIER-PROTEIN] DEHYDRATASE"/>
    <property type="match status" value="1"/>
</dbReference>
<dbReference type="SUPFAM" id="SSF54637">
    <property type="entry name" value="Thioesterase/thiol ester dehydrase-isomerase"/>
    <property type="match status" value="1"/>
</dbReference>
<dbReference type="GO" id="GO:0006633">
    <property type="term" value="P:fatty acid biosynthetic process"/>
    <property type="evidence" value="ECO:0007669"/>
    <property type="project" value="UniProtKB-UniRule"/>
</dbReference>
<comment type="catalytic activity">
    <reaction evidence="8">
        <text>a (3R)-hydroxyacyl-[ACP] = a (2E)-enoyl-[ACP] + H2O</text>
        <dbReference type="Rhea" id="RHEA:13097"/>
        <dbReference type="Rhea" id="RHEA-COMP:9925"/>
        <dbReference type="Rhea" id="RHEA-COMP:9945"/>
        <dbReference type="ChEBI" id="CHEBI:15377"/>
        <dbReference type="ChEBI" id="CHEBI:78784"/>
        <dbReference type="ChEBI" id="CHEBI:78827"/>
        <dbReference type="EC" id="4.2.1.59"/>
    </reaction>
</comment>
<name>A0AA48GSR5_9BACT</name>
<dbReference type="HAMAP" id="MF_00406">
    <property type="entry name" value="FabZ"/>
    <property type="match status" value="1"/>
</dbReference>
<dbReference type="Gene3D" id="3.10.129.10">
    <property type="entry name" value="Hotdog Thioesterase"/>
    <property type="match status" value="1"/>
</dbReference>
<dbReference type="InterPro" id="IPR013114">
    <property type="entry name" value="FabA_FabZ"/>
</dbReference>
<dbReference type="CDD" id="cd01288">
    <property type="entry name" value="FabZ"/>
    <property type="match status" value="1"/>
</dbReference>
<keyword evidence="4 8" id="KW-0441">Lipid A biosynthesis</keyword>
<dbReference type="Proteomes" id="UP001228113">
    <property type="component" value="Chromosome"/>
</dbReference>
<keyword evidence="3 8" id="KW-0444">Lipid biosynthesis</keyword>
<evidence type="ECO:0000256" key="3">
    <source>
        <dbReference type="ARBA" id="ARBA00022516"/>
    </source>
</evidence>
<dbReference type="GO" id="GO:0009245">
    <property type="term" value="P:lipid A biosynthetic process"/>
    <property type="evidence" value="ECO:0007669"/>
    <property type="project" value="UniProtKB-UniRule"/>
</dbReference>
<dbReference type="InterPro" id="IPR029069">
    <property type="entry name" value="HotDog_dom_sf"/>
</dbReference>
<dbReference type="PANTHER" id="PTHR30272">
    <property type="entry name" value="3-HYDROXYACYL-[ACYL-CARRIER-PROTEIN] DEHYDRATASE"/>
    <property type="match status" value="1"/>
</dbReference>
<keyword evidence="5 8" id="KW-0443">Lipid metabolism</keyword>
<proteinExistence type="inferred from homology"/>
<dbReference type="NCBIfam" id="NF000582">
    <property type="entry name" value="PRK00006.1"/>
    <property type="match status" value="1"/>
</dbReference>
<keyword evidence="6 8" id="KW-0456">Lyase</keyword>
<dbReference type="GO" id="GO:0005737">
    <property type="term" value="C:cytoplasm"/>
    <property type="evidence" value="ECO:0007669"/>
    <property type="project" value="UniProtKB-SubCell"/>
</dbReference>
<comment type="function">
    <text evidence="7 8">Involved in unsaturated fatty acids biosynthesis. Catalyzes the dehydration of short chain beta-hydroxyacyl-ACPs and long chain saturated and unsaturated beta-hydroxyacyl-ACPs.</text>
</comment>
<dbReference type="Pfam" id="PF07977">
    <property type="entry name" value="FabA"/>
    <property type="match status" value="1"/>
</dbReference>
<comment type="similarity">
    <text evidence="8">Belongs to the thioester dehydratase family. FabZ subfamily.</text>
</comment>
<evidence type="ECO:0000313" key="9">
    <source>
        <dbReference type="EMBL" id="BDU76989.1"/>
    </source>
</evidence>
<evidence type="ECO:0000256" key="6">
    <source>
        <dbReference type="ARBA" id="ARBA00023239"/>
    </source>
</evidence>
<keyword evidence="10" id="KW-1185">Reference proteome</keyword>
<evidence type="ECO:0000256" key="8">
    <source>
        <dbReference type="HAMAP-Rule" id="MF_00406"/>
    </source>
</evidence>
<dbReference type="GO" id="GO:0019171">
    <property type="term" value="F:(3R)-hydroxyacyl-[acyl-carrier-protein] dehydratase activity"/>
    <property type="evidence" value="ECO:0007669"/>
    <property type="project" value="UniProtKB-EC"/>
</dbReference>
<dbReference type="EMBL" id="AP027081">
    <property type="protein sequence ID" value="BDU76989.1"/>
    <property type="molecule type" value="Genomic_DNA"/>
</dbReference>
<comment type="subcellular location">
    <subcellularLocation>
        <location evidence="1 8">Cytoplasm</location>
    </subcellularLocation>
</comment>
<dbReference type="KEGG" id="msea:METESE_19470"/>
<dbReference type="InterPro" id="IPR010084">
    <property type="entry name" value="FabZ"/>
</dbReference>
<evidence type="ECO:0000256" key="1">
    <source>
        <dbReference type="ARBA" id="ARBA00004496"/>
    </source>
</evidence>
<reference evidence="9" key="1">
    <citation type="journal article" date="2023" name="Int. J. Syst. Evol. Microbiol.">
        <title>Mesoterricola silvestris gen. nov., sp. nov., Mesoterricola sediminis sp. nov., Geothrix oryzae sp. nov., Geothrix edaphica sp. nov., Geothrix rubra sp. nov., and Geothrix limicola sp. nov., six novel members of Acidobacteriota isolated from soils.</title>
        <authorList>
            <person name="Itoh H."/>
            <person name="Sugisawa Y."/>
            <person name="Mise K."/>
            <person name="Xu Z."/>
            <person name="Kuniyasu M."/>
            <person name="Ushijima N."/>
            <person name="Kawano K."/>
            <person name="Kobayashi E."/>
            <person name="Shiratori Y."/>
            <person name="Masuda Y."/>
            <person name="Senoo K."/>
        </authorList>
    </citation>
    <scope>NUCLEOTIDE SEQUENCE</scope>
    <source>
        <strain evidence="9">W786</strain>
    </source>
</reference>
<dbReference type="NCBIfam" id="TIGR01750">
    <property type="entry name" value="fabZ"/>
    <property type="match status" value="1"/>
</dbReference>
<gene>
    <name evidence="8 9" type="primary">fabZ</name>
    <name evidence="9" type="ORF">METESE_19470</name>
</gene>
<evidence type="ECO:0000256" key="7">
    <source>
        <dbReference type="ARBA" id="ARBA00025049"/>
    </source>
</evidence>